<evidence type="ECO:0000259" key="1">
    <source>
        <dbReference type="Pfam" id="PF02380"/>
    </source>
</evidence>
<dbReference type="Gene3D" id="1.20.120.1860">
    <property type="entry name" value="Small t-antigen, unique domain"/>
    <property type="match status" value="1"/>
</dbReference>
<accession>A0A1S7J017</accession>
<dbReference type="InterPro" id="IPR003354">
    <property type="entry name" value="Papo_T_antigen"/>
</dbReference>
<dbReference type="Proteomes" id="UP000201300">
    <property type="component" value="Segment"/>
</dbReference>
<dbReference type="OrthoDB" id="14669at10239"/>
<proteinExistence type="predicted"/>
<dbReference type="InterPro" id="IPR036869">
    <property type="entry name" value="J_dom_sf"/>
</dbReference>
<dbReference type="Pfam" id="PF02380">
    <property type="entry name" value="Papo_T_antigen"/>
    <property type="match status" value="1"/>
</dbReference>
<dbReference type="SUPFAM" id="SSF46565">
    <property type="entry name" value="Chaperone J-domain"/>
    <property type="match status" value="1"/>
</dbReference>
<dbReference type="RefSeq" id="YP_009351916.1">
    <property type="nucleotide sequence ID" value="NC_034221.1"/>
</dbReference>
<organism evidence="2 3">
    <name type="scientific">Miniopterus schreibersii polyomavirus 2</name>
    <dbReference type="NCBI Taxonomy" id="1904409"/>
    <lineage>
        <taxon>Viruses</taxon>
        <taxon>Monodnaviria</taxon>
        <taxon>Shotokuvirae</taxon>
        <taxon>Cossaviricota</taxon>
        <taxon>Papovaviricetes</taxon>
        <taxon>Sepolyvirales</taxon>
        <taxon>Polyomaviridae</taxon>
        <taxon>Alphapolyomavirus</taxon>
        <taxon>Alphapolyomavirus secumischreibersii</taxon>
    </lineage>
</organism>
<dbReference type="GeneID" id="31355524"/>
<dbReference type="InterPro" id="IPR036092">
    <property type="entry name" value="Papo_T_antigensf"/>
</dbReference>
<dbReference type="Gene3D" id="1.10.287.110">
    <property type="entry name" value="DnaJ domain"/>
    <property type="match status" value="1"/>
</dbReference>
<evidence type="ECO:0000313" key="3">
    <source>
        <dbReference type="Proteomes" id="UP000201300"/>
    </source>
</evidence>
<reference evidence="2 3" key="1">
    <citation type="journal article" date="2017" name="J. Gen. Virol.">
        <title>Discovery of African bat polyomaviruses and infrequent recombination in the large T antigen in the Polyomaviridae.</title>
        <authorList>
            <person name="Carr M."/>
            <person name="Gonzalez G."/>
            <person name="Sasaki M."/>
            <person name="Ito K."/>
            <person name="Ishii A."/>
            <person name="Hang'ombe B.M."/>
            <person name="Mweene A.S."/>
            <person name="Orba Y."/>
            <person name="Sawa H."/>
        </authorList>
    </citation>
    <scope>NUCLEOTIDE SEQUENCE [LARGE SCALE GENOMIC DNA]</scope>
    <source>
        <strain evidence="2 3">12SuB08</strain>
    </source>
</reference>
<sequence>MDRLLERDERKQLVQLLEVTPQAYYNVSLMRTAFKRVCRKLHPDKGGDPRQMTLLNSLWQRYQEGVIRLRTTQVGVRKQLDIWDVCLEDCYSMSQLRDLMLKSPHCLVKAKSSCNCLASTLINQHFDIKKAQGKKCLVWGECLCIFCFTLWFGCSPTWETFELWAKTVATLPRCMLLLKQSLL</sequence>
<protein>
    <submittedName>
        <fullName evidence="2">Small T antigen</fullName>
    </submittedName>
</protein>
<dbReference type="KEGG" id="vg:31355524"/>
<dbReference type="EMBL" id="LC185216">
    <property type="protein sequence ID" value="BAX01883.1"/>
    <property type="molecule type" value="Genomic_DNA"/>
</dbReference>
<keyword evidence="3" id="KW-1185">Reference proteome</keyword>
<evidence type="ECO:0000313" key="2">
    <source>
        <dbReference type="EMBL" id="BAX01883.1"/>
    </source>
</evidence>
<feature type="domain" description="Small/middle T-antigen" evidence="1">
    <location>
        <begin position="89"/>
        <end position="176"/>
    </location>
</feature>
<dbReference type="SUPFAM" id="SSF161240">
    <property type="entry name" value="T-antigen specific domain-like"/>
    <property type="match status" value="1"/>
</dbReference>
<name>A0A1S7J017_9POLY</name>